<protein>
    <submittedName>
        <fullName evidence="5">Uncharacterized protein</fullName>
    </submittedName>
</protein>
<dbReference type="GO" id="GO:0003677">
    <property type="term" value="F:DNA binding"/>
    <property type="evidence" value="ECO:0007669"/>
    <property type="project" value="UniProtKB-KW"/>
</dbReference>
<evidence type="ECO:0000256" key="3">
    <source>
        <dbReference type="ARBA" id="ARBA00023163"/>
    </source>
</evidence>
<proteinExistence type="predicted"/>
<dbReference type="SUPFAM" id="SSF48008">
    <property type="entry name" value="GntR ligand-binding domain-like"/>
    <property type="match status" value="1"/>
</dbReference>
<reference evidence="5" key="1">
    <citation type="submission" date="2020-02" db="EMBL/GenBank/DDBJ databases">
        <authorList>
            <person name="Meier V. D."/>
        </authorList>
    </citation>
    <scope>NUCLEOTIDE SEQUENCE</scope>
    <source>
        <strain evidence="5">AVDCRST_MAG48</strain>
    </source>
</reference>
<keyword evidence="2" id="KW-0238">DNA-binding</keyword>
<dbReference type="AlphaFoldDB" id="A0A6J4L444"/>
<evidence type="ECO:0000256" key="2">
    <source>
        <dbReference type="ARBA" id="ARBA00023125"/>
    </source>
</evidence>
<name>A0A6J4L444_9ACTN</name>
<dbReference type="Gene3D" id="1.20.120.530">
    <property type="entry name" value="GntR ligand-binding domain-like"/>
    <property type="match status" value="1"/>
</dbReference>
<sequence>MVRPTLTLTWAEPDRTIFDSASGPEIERVSDDGHRAIASAITARDCGAAETAAAAHVAETERLLRRLHPPPSTGGPGAVGRASSG</sequence>
<keyword evidence="1" id="KW-0805">Transcription regulation</keyword>
<organism evidence="5">
    <name type="scientific">uncultured Friedmanniella sp</name>
    <dbReference type="NCBI Taxonomy" id="335381"/>
    <lineage>
        <taxon>Bacteria</taxon>
        <taxon>Bacillati</taxon>
        <taxon>Actinomycetota</taxon>
        <taxon>Actinomycetes</taxon>
        <taxon>Propionibacteriales</taxon>
        <taxon>Nocardioidaceae</taxon>
        <taxon>Friedmanniella</taxon>
        <taxon>environmental samples</taxon>
    </lineage>
</organism>
<accession>A0A6J4L444</accession>
<dbReference type="InterPro" id="IPR008920">
    <property type="entry name" value="TF_FadR/GntR_C"/>
</dbReference>
<evidence type="ECO:0000313" key="5">
    <source>
        <dbReference type="EMBL" id="CAA9323575.1"/>
    </source>
</evidence>
<dbReference type="EMBL" id="CADCTS010000397">
    <property type="protein sequence ID" value="CAA9323575.1"/>
    <property type="molecule type" value="Genomic_DNA"/>
</dbReference>
<feature type="region of interest" description="Disordered" evidence="4">
    <location>
        <begin position="65"/>
        <end position="85"/>
    </location>
</feature>
<evidence type="ECO:0000256" key="1">
    <source>
        <dbReference type="ARBA" id="ARBA00023015"/>
    </source>
</evidence>
<keyword evidence="3" id="KW-0804">Transcription</keyword>
<evidence type="ECO:0000256" key="4">
    <source>
        <dbReference type="SAM" id="MobiDB-lite"/>
    </source>
</evidence>
<gene>
    <name evidence="5" type="ORF">AVDCRST_MAG48-2778</name>
</gene>